<protein>
    <recommendedName>
        <fullName evidence="5">B-cell CLL/lymphoma 7 protein family member A</fullName>
    </recommendedName>
</protein>
<proteinExistence type="inferred from homology"/>
<comment type="similarity">
    <text evidence="1">Belongs to the BCL7 family.</text>
</comment>
<evidence type="ECO:0000313" key="4">
    <source>
        <dbReference type="Proteomes" id="UP001347796"/>
    </source>
</evidence>
<evidence type="ECO:0000256" key="1">
    <source>
        <dbReference type="ARBA" id="ARBA00010326"/>
    </source>
</evidence>
<dbReference type="EMBL" id="JAZGQO010000002">
    <property type="protein sequence ID" value="KAK6190751.1"/>
    <property type="molecule type" value="Genomic_DNA"/>
</dbReference>
<dbReference type="Pfam" id="PF04714">
    <property type="entry name" value="BCL_N"/>
    <property type="match status" value="1"/>
</dbReference>
<feature type="compositionally biased region" description="Basic and acidic residues" evidence="2">
    <location>
        <begin position="195"/>
        <end position="208"/>
    </location>
</feature>
<dbReference type="InterPro" id="IPR006804">
    <property type="entry name" value="BCL7"/>
</dbReference>
<feature type="compositionally biased region" description="Polar residues" evidence="2">
    <location>
        <begin position="53"/>
        <end position="63"/>
    </location>
</feature>
<feature type="compositionally biased region" description="Low complexity" evidence="2">
    <location>
        <begin position="103"/>
        <end position="115"/>
    </location>
</feature>
<evidence type="ECO:0000313" key="3">
    <source>
        <dbReference type="EMBL" id="KAK6190751.1"/>
    </source>
</evidence>
<evidence type="ECO:0008006" key="5">
    <source>
        <dbReference type="Google" id="ProtNLM"/>
    </source>
</evidence>
<evidence type="ECO:0000256" key="2">
    <source>
        <dbReference type="SAM" id="MobiDB-lite"/>
    </source>
</evidence>
<keyword evidence="4" id="KW-1185">Reference proteome</keyword>
<accession>A0AAN8K7Z7</accession>
<dbReference type="Proteomes" id="UP001347796">
    <property type="component" value="Unassembled WGS sequence"/>
</dbReference>
<comment type="caution">
    <text evidence="3">The sequence shown here is derived from an EMBL/GenBank/DDBJ whole genome shotgun (WGS) entry which is preliminary data.</text>
</comment>
<name>A0AAN8K7Z7_PATCE</name>
<organism evidence="3 4">
    <name type="scientific">Patella caerulea</name>
    <name type="common">Rayed Mediterranean limpet</name>
    <dbReference type="NCBI Taxonomy" id="87958"/>
    <lineage>
        <taxon>Eukaryota</taxon>
        <taxon>Metazoa</taxon>
        <taxon>Spiralia</taxon>
        <taxon>Lophotrochozoa</taxon>
        <taxon>Mollusca</taxon>
        <taxon>Gastropoda</taxon>
        <taxon>Patellogastropoda</taxon>
        <taxon>Patelloidea</taxon>
        <taxon>Patellidae</taxon>
        <taxon>Patella</taxon>
    </lineage>
</organism>
<feature type="region of interest" description="Disordered" evidence="2">
    <location>
        <begin position="53"/>
        <end position="214"/>
    </location>
</feature>
<dbReference type="PANTHER" id="PTHR12767">
    <property type="entry name" value="BCL7 RELATED"/>
    <property type="match status" value="1"/>
</dbReference>
<feature type="compositionally biased region" description="Polar residues" evidence="2">
    <location>
        <begin position="86"/>
        <end position="102"/>
    </location>
</feature>
<reference evidence="3 4" key="1">
    <citation type="submission" date="2024-01" db="EMBL/GenBank/DDBJ databases">
        <title>The genome of the rayed Mediterranean limpet Patella caerulea (Linnaeus, 1758).</title>
        <authorList>
            <person name="Anh-Thu Weber A."/>
            <person name="Halstead-Nussloch G."/>
        </authorList>
    </citation>
    <scope>NUCLEOTIDE SEQUENCE [LARGE SCALE GENOMIC DNA]</scope>
    <source>
        <strain evidence="3">AATW-2023a</strain>
        <tissue evidence="3">Whole specimen</tissue>
    </source>
</reference>
<dbReference type="PANTHER" id="PTHR12767:SF9">
    <property type="entry name" value="BCL7-LIKE"/>
    <property type="match status" value="1"/>
</dbReference>
<gene>
    <name evidence="3" type="ORF">SNE40_002546</name>
</gene>
<sequence>MLSRSIRAETRSRAKEDIKRVISALDKVKKWEKKWVTIGDTTMRIFKWVPVANQESPSRSATGNRKFFKGKSGSKSDTTHGKTKNSSKQTKTAETPKNIQEDSQLSVDSSYNSSSNLGRAAASVYSEENTQQSHDSNCSETNIFEDSNMSFADNSIDYSQDSNDIEGMNTSMADDDKIRNGSNEETNDSEPPPVLERETDMTPSKQEDNSNSNI</sequence>
<dbReference type="AlphaFoldDB" id="A0AAN8K7Z7"/>
<feature type="compositionally biased region" description="Polar residues" evidence="2">
    <location>
        <begin position="126"/>
        <end position="172"/>
    </location>
</feature>